<dbReference type="RefSeq" id="WP_386807709.1">
    <property type="nucleotide sequence ID" value="NZ_JBHTMV010000003.1"/>
</dbReference>
<evidence type="ECO:0008006" key="3">
    <source>
        <dbReference type="Google" id="ProtNLM"/>
    </source>
</evidence>
<gene>
    <name evidence="1" type="ORF">ACFQ5N_03245</name>
</gene>
<dbReference type="EMBL" id="JBHTMV010000003">
    <property type="protein sequence ID" value="MFD1292842.1"/>
    <property type="molecule type" value="Genomic_DNA"/>
</dbReference>
<protein>
    <recommendedName>
        <fullName evidence="3">Serine kinase</fullName>
    </recommendedName>
</protein>
<name>A0ABW3WLR0_9FLAO</name>
<comment type="caution">
    <text evidence="1">The sequence shown here is derived from an EMBL/GenBank/DDBJ whole genome shotgun (WGS) entry which is preliminary data.</text>
</comment>
<keyword evidence="2" id="KW-1185">Reference proteome</keyword>
<dbReference type="Gene3D" id="3.40.50.300">
    <property type="entry name" value="P-loop containing nucleotide triphosphate hydrolases"/>
    <property type="match status" value="1"/>
</dbReference>
<dbReference type="Proteomes" id="UP001597241">
    <property type="component" value="Unassembled WGS sequence"/>
</dbReference>
<evidence type="ECO:0000313" key="2">
    <source>
        <dbReference type="Proteomes" id="UP001597241"/>
    </source>
</evidence>
<dbReference type="SUPFAM" id="SSF53795">
    <property type="entry name" value="PEP carboxykinase-like"/>
    <property type="match status" value="1"/>
</dbReference>
<reference evidence="2" key="1">
    <citation type="journal article" date="2019" name="Int. J. Syst. Evol. Microbiol.">
        <title>The Global Catalogue of Microorganisms (GCM) 10K type strain sequencing project: providing services to taxonomists for standard genome sequencing and annotation.</title>
        <authorList>
            <consortium name="The Broad Institute Genomics Platform"/>
            <consortium name="The Broad Institute Genome Sequencing Center for Infectious Disease"/>
            <person name="Wu L."/>
            <person name="Ma J."/>
        </authorList>
    </citation>
    <scope>NUCLEOTIDE SEQUENCE [LARGE SCALE GENOMIC DNA]</scope>
    <source>
        <strain evidence="2">CCUG 62221</strain>
    </source>
</reference>
<organism evidence="1 2">
    <name type="scientific">Lutibacter holmesii</name>
    <dbReference type="NCBI Taxonomy" id="1137985"/>
    <lineage>
        <taxon>Bacteria</taxon>
        <taxon>Pseudomonadati</taxon>
        <taxon>Bacteroidota</taxon>
        <taxon>Flavobacteriia</taxon>
        <taxon>Flavobacteriales</taxon>
        <taxon>Flavobacteriaceae</taxon>
        <taxon>Lutibacter</taxon>
    </lineage>
</organism>
<dbReference type="InterPro" id="IPR027417">
    <property type="entry name" value="P-loop_NTPase"/>
</dbReference>
<proteinExistence type="predicted"/>
<evidence type="ECO:0000313" key="1">
    <source>
        <dbReference type="EMBL" id="MFD1292842.1"/>
    </source>
</evidence>
<sequence length="380" mass="43699">MKNNLAPTFAKPIGDNYILWFKSTNNYIIIDGFLMSFVEIFTKVKDKIQFIQEITQSEKFSEGIEKAQAIYNAISNFLEDQNTPNISTEVEEVPFENSFRNYHETYQIDTHTLEIYYASEAIKELIHPKIMHLANTVESTKKAETIFDIYDKGNNFYLFKNNCFVVSFEKSNYHLLQGRFSMELLCVLYNKQENDWLGTFHASTVSNGIESIMLVGDSGNGKSTFSALLMAAGLNLIADDITPILAENGHVYSYPSAISIKQGAFEILDDYYPNFKNLKSFESGTKKGLLKYIPPKKFKKKSKRHLPCTKIVYVKYDKKKVTKLTKSSPKNILPTLIPESWISPKQENAKQFLNWLEDVSYYELIYNDNSKAISTFMKLL</sequence>
<accession>A0ABW3WLR0</accession>